<organism evidence="3 4">
    <name type="scientific">Dactylosporangium salmoneum</name>
    <dbReference type="NCBI Taxonomy" id="53361"/>
    <lineage>
        <taxon>Bacteria</taxon>
        <taxon>Bacillati</taxon>
        <taxon>Actinomycetota</taxon>
        <taxon>Actinomycetes</taxon>
        <taxon>Micromonosporales</taxon>
        <taxon>Micromonosporaceae</taxon>
        <taxon>Dactylosporangium</taxon>
    </lineage>
</organism>
<protein>
    <recommendedName>
        <fullName evidence="2">Tyrosine specific protein phosphatases domain-containing protein</fullName>
    </recommendedName>
</protein>
<gene>
    <name evidence="3" type="ORF">GCM10010170_091500</name>
</gene>
<dbReference type="InterPro" id="IPR016130">
    <property type="entry name" value="Tyr_Pase_AS"/>
</dbReference>
<dbReference type="PROSITE" id="PS00383">
    <property type="entry name" value="TYR_PHOSPHATASE_1"/>
    <property type="match status" value="1"/>
</dbReference>
<dbReference type="PANTHER" id="PTHR31126">
    <property type="entry name" value="TYROSINE-PROTEIN PHOSPHATASE"/>
    <property type="match status" value="1"/>
</dbReference>
<sequence>MDVLHWSGGRNVRDLGGRALRVGGCTPFGKVFRSAAPEHLTDEGWAAAKAAGVRTVVDLRNAPAETQRRAEHPIISAESLQGLVFVPAPTEDPDDTEFLRVCGPFLDHPRCWADNARLAPDRISAALRAVARADGAVLVHCAGGRDRTGMISAMLLHIAGATDHAIIDDYAAGWRGAAAHAGHAWVYDPDQGNWREHQQEPTVAEDVERQLADRTPALREWIATFDATDLLAPAELRAIRALLTPAAP</sequence>
<dbReference type="Proteomes" id="UP001501444">
    <property type="component" value="Unassembled WGS sequence"/>
</dbReference>
<dbReference type="PROSITE" id="PS50056">
    <property type="entry name" value="TYR_PHOSPHATASE_2"/>
    <property type="match status" value="1"/>
</dbReference>
<keyword evidence="4" id="KW-1185">Reference proteome</keyword>
<reference evidence="4" key="1">
    <citation type="journal article" date="2019" name="Int. J. Syst. Evol. Microbiol.">
        <title>The Global Catalogue of Microorganisms (GCM) 10K type strain sequencing project: providing services to taxonomists for standard genome sequencing and annotation.</title>
        <authorList>
            <consortium name="The Broad Institute Genomics Platform"/>
            <consortium name="The Broad Institute Genome Sequencing Center for Infectious Disease"/>
            <person name="Wu L."/>
            <person name="Ma J."/>
        </authorList>
    </citation>
    <scope>NUCLEOTIDE SEQUENCE [LARGE SCALE GENOMIC DNA]</scope>
    <source>
        <strain evidence="4">JCM 3272</strain>
    </source>
</reference>
<feature type="domain" description="Tyrosine specific protein phosphatases" evidence="2">
    <location>
        <begin position="121"/>
        <end position="156"/>
    </location>
</feature>
<dbReference type="SUPFAM" id="SSF52799">
    <property type="entry name" value="(Phosphotyrosine protein) phosphatases II"/>
    <property type="match status" value="1"/>
</dbReference>
<dbReference type="EMBL" id="BAAARV010000093">
    <property type="protein sequence ID" value="GAA2382890.1"/>
    <property type="molecule type" value="Genomic_DNA"/>
</dbReference>
<evidence type="ECO:0000313" key="3">
    <source>
        <dbReference type="EMBL" id="GAA2382890.1"/>
    </source>
</evidence>
<evidence type="ECO:0000256" key="1">
    <source>
        <dbReference type="ARBA" id="ARBA00009580"/>
    </source>
</evidence>
<accession>A0ABP5UM41</accession>
<dbReference type="RefSeq" id="WP_344618963.1">
    <property type="nucleotide sequence ID" value="NZ_BAAARV010000093.1"/>
</dbReference>
<dbReference type="InterPro" id="IPR000387">
    <property type="entry name" value="Tyr_Pase_dom"/>
</dbReference>
<dbReference type="PANTHER" id="PTHR31126:SF1">
    <property type="entry name" value="TYROSINE SPECIFIC PROTEIN PHOSPHATASES DOMAIN-CONTAINING PROTEIN"/>
    <property type="match status" value="1"/>
</dbReference>
<comment type="similarity">
    <text evidence="1">Belongs to the protein-tyrosine phosphatase family.</text>
</comment>
<comment type="caution">
    <text evidence="3">The sequence shown here is derived from an EMBL/GenBank/DDBJ whole genome shotgun (WGS) entry which is preliminary data.</text>
</comment>
<evidence type="ECO:0000313" key="4">
    <source>
        <dbReference type="Proteomes" id="UP001501444"/>
    </source>
</evidence>
<proteinExistence type="inferred from homology"/>
<dbReference type="Pfam" id="PF13350">
    <property type="entry name" value="Y_phosphatase3"/>
    <property type="match status" value="1"/>
</dbReference>
<dbReference type="InterPro" id="IPR026893">
    <property type="entry name" value="Tyr/Ser_Pase_IphP-type"/>
</dbReference>
<name>A0ABP5UM41_9ACTN</name>
<evidence type="ECO:0000259" key="2">
    <source>
        <dbReference type="PROSITE" id="PS50056"/>
    </source>
</evidence>
<dbReference type="Gene3D" id="3.90.190.10">
    <property type="entry name" value="Protein tyrosine phosphatase superfamily"/>
    <property type="match status" value="1"/>
</dbReference>
<dbReference type="InterPro" id="IPR029021">
    <property type="entry name" value="Prot-tyrosine_phosphatase-like"/>
</dbReference>